<dbReference type="EMBL" id="CP003350">
    <property type="protein sequence ID" value="AFC86028.1"/>
    <property type="molecule type" value="Genomic_DNA"/>
</dbReference>
<dbReference type="HOGENOM" id="CLU_1324778_0_0_6"/>
<organism evidence="2 3">
    <name type="scientific">Frateuria aurantia (strain ATCC 33424 / DSM 6220 / KCTC 2777 / LMG 1558 / NBRC 3245 / NCIMB 13370)</name>
    <name type="common">Acetobacter aurantius</name>
    <dbReference type="NCBI Taxonomy" id="767434"/>
    <lineage>
        <taxon>Bacteria</taxon>
        <taxon>Pseudomonadati</taxon>
        <taxon>Pseudomonadota</taxon>
        <taxon>Gammaproteobacteria</taxon>
        <taxon>Lysobacterales</taxon>
        <taxon>Rhodanobacteraceae</taxon>
        <taxon>Frateuria</taxon>
    </lineage>
</organism>
<dbReference type="AlphaFoldDB" id="H8L6U2"/>
<evidence type="ECO:0000313" key="3">
    <source>
        <dbReference type="Proteomes" id="UP000005234"/>
    </source>
</evidence>
<dbReference type="KEGG" id="fau:Fraau_1612"/>
<sequence>MHFLKVIGSGIYWMSILLLQDLDQKDCLTNPRHPSGQADSTHSMPAVVNSKGSPIHRHDLRGNGSPADGTACPPGHRIRLAYRLITCKEPLPILSNLCNKERQASPNIWQAHRSWTQDIGESWKTARPSPSGTESGELRAVQTDHFLRKQKHPAVLRHGEVEAQDMRRRMPAMKGHPERSATCLPCRDLECICDYDLPCSLCRVTPG</sequence>
<keyword evidence="3" id="KW-1185">Reference proteome</keyword>
<name>H8L6U2_FRAAD</name>
<protein>
    <submittedName>
        <fullName evidence="2">Uncharacterized protein</fullName>
    </submittedName>
</protein>
<dbReference type="STRING" id="767434.Fraau_1612"/>
<proteinExistence type="predicted"/>
<evidence type="ECO:0000256" key="1">
    <source>
        <dbReference type="SAM" id="MobiDB-lite"/>
    </source>
</evidence>
<reference evidence="2" key="1">
    <citation type="submission" date="2012-02" db="EMBL/GenBank/DDBJ databases">
        <title>The complete genome of Frateuria aurantia DSM 6220.</title>
        <authorList>
            <consortium name="US DOE Joint Genome Institute (JGI-PGF)"/>
            <person name="Lucas S."/>
            <person name="Copeland A."/>
            <person name="Lapidus A."/>
            <person name="Glavina del Rio T."/>
            <person name="Dalin E."/>
            <person name="Tice H."/>
            <person name="Bruce D."/>
            <person name="Goodwin L."/>
            <person name="Pitluck S."/>
            <person name="Peters L."/>
            <person name="Ovchinnikova G."/>
            <person name="Teshima H."/>
            <person name="Kyrpides N."/>
            <person name="Mavromatis K."/>
            <person name="Ivanova N."/>
            <person name="Brettin T."/>
            <person name="Detter J.C."/>
            <person name="Han C."/>
            <person name="Larimer F."/>
            <person name="Land M."/>
            <person name="Hauser L."/>
            <person name="Markowitz V."/>
            <person name="Cheng J.-F."/>
            <person name="Hugenholtz P."/>
            <person name="Woyke T."/>
            <person name="Wu D."/>
            <person name="Brambilla E."/>
            <person name="Klenk H.-P."/>
            <person name="Eisen J.A."/>
        </authorList>
    </citation>
    <scope>NUCLEOTIDE SEQUENCE</scope>
    <source>
        <strain evidence="2">DSM 6220</strain>
    </source>
</reference>
<accession>H8L6U2</accession>
<gene>
    <name evidence="2" type="ordered locus">Fraau_1612</name>
</gene>
<evidence type="ECO:0000313" key="2">
    <source>
        <dbReference type="EMBL" id="AFC86028.1"/>
    </source>
</evidence>
<feature type="region of interest" description="Disordered" evidence="1">
    <location>
        <begin position="53"/>
        <end position="72"/>
    </location>
</feature>
<dbReference type="Proteomes" id="UP000005234">
    <property type="component" value="Chromosome"/>
</dbReference>